<keyword evidence="3" id="KW-1185">Reference proteome</keyword>
<accession>A0AA39NG82</accession>
<reference evidence="2" key="1">
    <citation type="submission" date="2023-06" db="EMBL/GenBank/DDBJ databases">
        <authorList>
            <consortium name="Lawrence Berkeley National Laboratory"/>
            <person name="Ahrendt S."/>
            <person name="Sahu N."/>
            <person name="Indic B."/>
            <person name="Wong-Bajracharya J."/>
            <person name="Merenyi Z."/>
            <person name="Ke H.-M."/>
            <person name="Monk M."/>
            <person name="Kocsube S."/>
            <person name="Drula E."/>
            <person name="Lipzen A."/>
            <person name="Balint B."/>
            <person name="Henrissat B."/>
            <person name="Andreopoulos B."/>
            <person name="Martin F.M."/>
            <person name="Harder C.B."/>
            <person name="Rigling D."/>
            <person name="Ford K.L."/>
            <person name="Foster G.D."/>
            <person name="Pangilinan J."/>
            <person name="Papanicolaou A."/>
            <person name="Barry K."/>
            <person name="LaButti K."/>
            <person name="Viragh M."/>
            <person name="Koriabine M."/>
            <person name="Yan M."/>
            <person name="Riley R."/>
            <person name="Champramary S."/>
            <person name="Plett K.L."/>
            <person name="Tsai I.J."/>
            <person name="Slot J."/>
            <person name="Sipos G."/>
            <person name="Plett J."/>
            <person name="Nagy L.G."/>
            <person name="Grigoriev I.V."/>
        </authorList>
    </citation>
    <scope>NUCLEOTIDE SEQUENCE</scope>
    <source>
        <strain evidence="2">CCBAS 213</strain>
    </source>
</reference>
<dbReference type="EMBL" id="JAUEPS010000005">
    <property type="protein sequence ID" value="KAK0464903.1"/>
    <property type="molecule type" value="Genomic_DNA"/>
</dbReference>
<comment type="caution">
    <text evidence="2">The sequence shown here is derived from an EMBL/GenBank/DDBJ whole genome shotgun (WGS) entry which is preliminary data.</text>
</comment>
<evidence type="ECO:0000313" key="2">
    <source>
        <dbReference type="EMBL" id="KAK0464903.1"/>
    </source>
</evidence>
<proteinExistence type="predicted"/>
<feature type="region of interest" description="Disordered" evidence="1">
    <location>
        <begin position="101"/>
        <end position="123"/>
    </location>
</feature>
<protein>
    <submittedName>
        <fullName evidence="2">Uncharacterized protein</fullName>
    </submittedName>
</protein>
<gene>
    <name evidence="2" type="ORF">EV420DRAFT_1511882</name>
</gene>
<sequence length="123" mass="13169">MISSCQYIIALYTCLSNVVGTSPSEYQALDLLDAVRLEEYENTSVHRVHDKKVAGSASSSSSAVTSTNPPNTKKLVTGKSSKFLTRTELVASTAAKMRLPAPLSMISSTPKTQLQPEDKAPPP</sequence>
<dbReference type="AlphaFoldDB" id="A0AA39NG82"/>
<evidence type="ECO:0000313" key="3">
    <source>
        <dbReference type="Proteomes" id="UP001175211"/>
    </source>
</evidence>
<organism evidence="2 3">
    <name type="scientific">Armillaria tabescens</name>
    <name type="common">Ringless honey mushroom</name>
    <name type="synonym">Agaricus tabescens</name>
    <dbReference type="NCBI Taxonomy" id="1929756"/>
    <lineage>
        <taxon>Eukaryota</taxon>
        <taxon>Fungi</taxon>
        <taxon>Dikarya</taxon>
        <taxon>Basidiomycota</taxon>
        <taxon>Agaricomycotina</taxon>
        <taxon>Agaricomycetes</taxon>
        <taxon>Agaricomycetidae</taxon>
        <taxon>Agaricales</taxon>
        <taxon>Marasmiineae</taxon>
        <taxon>Physalacriaceae</taxon>
        <taxon>Desarmillaria</taxon>
    </lineage>
</organism>
<dbReference type="Proteomes" id="UP001175211">
    <property type="component" value="Unassembled WGS sequence"/>
</dbReference>
<dbReference type="RefSeq" id="XP_060335951.1">
    <property type="nucleotide sequence ID" value="XM_060471610.1"/>
</dbReference>
<name>A0AA39NG82_ARMTA</name>
<dbReference type="GeneID" id="85355158"/>
<feature type="region of interest" description="Disordered" evidence="1">
    <location>
        <begin position="47"/>
        <end position="79"/>
    </location>
</feature>
<feature type="compositionally biased region" description="Polar residues" evidence="1">
    <location>
        <begin position="105"/>
        <end position="115"/>
    </location>
</feature>
<evidence type="ECO:0000256" key="1">
    <source>
        <dbReference type="SAM" id="MobiDB-lite"/>
    </source>
</evidence>
<feature type="compositionally biased region" description="Low complexity" evidence="1">
    <location>
        <begin position="54"/>
        <end position="67"/>
    </location>
</feature>